<feature type="compositionally biased region" description="Polar residues" evidence="1">
    <location>
        <begin position="105"/>
        <end position="124"/>
    </location>
</feature>
<dbReference type="AlphaFoldDB" id="C0PJW3"/>
<sequence length="135" mass="13585">MKVKARGGAERPAAAERAGEGAGALVWLPVAAGDPEGVDGDGVGDCPKSGAPDEGAGTGDALGTPGTETWHLLTGGVLTLHAAGSCRALVMLSERPKSWPPWKSWQRQATSPRTTSLSPEQQDGSGAAAVLPSCT</sequence>
<feature type="region of interest" description="Disordered" evidence="1">
    <location>
        <begin position="1"/>
        <end position="67"/>
    </location>
</feature>
<accession>C0PJW3</accession>
<reference evidence="2" key="2">
    <citation type="submission" date="2012-06" db="EMBL/GenBank/DDBJ databases">
        <authorList>
            <person name="Yu Y."/>
            <person name="Currie J."/>
            <person name="Lomeli R."/>
            <person name="Angelova A."/>
            <person name="Collura K."/>
            <person name="Wissotski M."/>
            <person name="Campos D."/>
            <person name="Kudrna D."/>
            <person name="Golser W."/>
            <person name="Ashely E."/>
            <person name="Descour A."/>
            <person name="Fernandes J."/>
            <person name="Soderlund C."/>
            <person name="Walbot V."/>
        </authorList>
    </citation>
    <scope>NUCLEOTIDE SEQUENCE</scope>
    <source>
        <strain evidence="2">B73</strain>
    </source>
</reference>
<evidence type="ECO:0000256" key="1">
    <source>
        <dbReference type="SAM" id="MobiDB-lite"/>
    </source>
</evidence>
<feature type="compositionally biased region" description="Basic and acidic residues" evidence="1">
    <location>
        <begin position="7"/>
        <end position="19"/>
    </location>
</feature>
<organism evidence="2">
    <name type="scientific">Zea mays</name>
    <name type="common">Maize</name>
    <dbReference type="NCBI Taxonomy" id="4577"/>
    <lineage>
        <taxon>Eukaryota</taxon>
        <taxon>Viridiplantae</taxon>
        <taxon>Streptophyta</taxon>
        <taxon>Embryophyta</taxon>
        <taxon>Tracheophyta</taxon>
        <taxon>Spermatophyta</taxon>
        <taxon>Magnoliopsida</taxon>
        <taxon>Liliopsida</taxon>
        <taxon>Poales</taxon>
        <taxon>Poaceae</taxon>
        <taxon>PACMAD clade</taxon>
        <taxon>Panicoideae</taxon>
        <taxon>Andropogonodae</taxon>
        <taxon>Andropogoneae</taxon>
        <taxon>Tripsacinae</taxon>
        <taxon>Zea</taxon>
    </lineage>
</organism>
<proteinExistence type="evidence at transcript level"/>
<reference evidence="2" key="1">
    <citation type="journal article" date="2009" name="PLoS Genet.">
        <title>Sequencing, mapping, and analysis of 27,455 maize full-length cDNAs.</title>
        <authorList>
            <person name="Soderlund C."/>
            <person name="Descour A."/>
            <person name="Kudrna D."/>
            <person name="Bomhoff M."/>
            <person name="Boyd L."/>
            <person name="Currie J."/>
            <person name="Angelova A."/>
            <person name="Collura K."/>
            <person name="Wissotski M."/>
            <person name="Ashley E."/>
            <person name="Morrow D."/>
            <person name="Fernandes J."/>
            <person name="Walbot V."/>
            <person name="Yu Y."/>
        </authorList>
    </citation>
    <scope>NUCLEOTIDE SEQUENCE</scope>
    <source>
        <strain evidence="2">B73</strain>
    </source>
</reference>
<feature type="region of interest" description="Disordered" evidence="1">
    <location>
        <begin position="97"/>
        <end position="135"/>
    </location>
</feature>
<name>C0PJW3_MAIZE</name>
<evidence type="ECO:0000313" key="2">
    <source>
        <dbReference type="EMBL" id="ACN35479.1"/>
    </source>
</evidence>
<dbReference type="EMBL" id="BT068582">
    <property type="protein sequence ID" value="ACN35479.1"/>
    <property type="molecule type" value="mRNA"/>
</dbReference>
<protein>
    <submittedName>
        <fullName evidence="2">Uncharacterized protein</fullName>
    </submittedName>
</protein>